<feature type="region of interest" description="Disordered" evidence="3">
    <location>
        <begin position="713"/>
        <end position="828"/>
    </location>
</feature>
<proteinExistence type="predicted"/>
<dbReference type="EMBL" id="SRMA01026496">
    <property type="protein sequence ID" value="TRY83168.1"/>
    <property type="molecule type" value="Genomic_DNA"/>
</dbReference>
<feature type="region of interest" description="Disordered" evidence="3">
    <location>
        <begin position="650"/>
        <end position="669"/>
    </location>
</feature>
<feature type="compositionally biased region" description="Pro residues" evidence="3">
    <location>
        <begin position="1229"/>
        <end position="1241"/>
    </location>
</feature>
<feature type="compositionally biased region" description="Low complexity" evidence="3">
    <location>
        <begin position="491"/>
        <end position="505"/>
    </location>
</feature>
<dbReference type="Proteomes" id="UP000316079">
    <property type="component" value="Unassembled WGS sequence"/>
</dbReference>
<dbReference type="STRING" id="623744.A0A553PZR1"/>
<feature type="compositionally biased region" description="Polar residues" evidence="3">
    <location>
        <begin position="309"/>
        <end position="321"/>
    </location>
</feature>
<reference evidence="4 5" key="1">
    <citation type="journal article" date="2019" name="Sci. Data">
        <title>Hybrid genome assembly and annotation of Danionella translucida.</title>
        <authorList>
            <person name="Kadobianskyi M."/>
            <person name="Schulze L."/>
            <person name="Schuelke M."/>
            <person name="Judkewitz B."/>
        </authorList>
    </citation>
    <scope>NUCLEOTIDE SEQUENCE [LARGE SCALE GENOMIC DNA]</scope>
    <source>
        <strain evidence="4 5">Bolton</strain>
    </source>
</reference>
<gene>
    <name evidence="4" type="ORF">DNTS_020669</name>
</gene>
<organism evidence="4 5">
    <name type="scientific">Danionella cerebrum</name>
    <dbReference type="NCBI Taxonomy" id="2873325"/>
    <lineage>
        <taxon>Eukaryota</taxon>
        <taxon>Metazoa</taxon>
        <taxon>Chordata</taxon>
        <taxon>Craniata</taxon>
        <taxon>Vertebrata</taxon>
        <taxon>Euteleostomi</taxon>
        <taxon>Actinopterygii</taxon>
        <taxon>Neopterygii</taxon>
        <taxon>Teleostei</taxon>
        <taxon>Ostariophysi</taxon>
        <taxon>Cypriniformes</taxon>
        <taxon>Danionidae</taxon>
        <taxon>Danioninae</taxon>
        <taxon>Danionella</taxon>
    </lineage>
</organism>
<sequence length="1287" mass="143411">MNVQRKGQTGENSQQRDIEICETQSSLDGAEDANANQITKEKIHSVDREHGSSLTVLHSEAQERVIIWGTHARSEDPELEEFELLECRELETFRVDEKDMPNVGNPRVAKNVDHRKLTDGRSWKDHNDNHSDDSNENSQPLDLRTSNSRSGPNRALGAARSGSESNVFSSSLSAVTSLSGSLASALDTAGCTSPLSSQFTKSTSSRGMNQQPATTETYIYSEKKRELPRDLDQNHNSTLLPQEQYDQSKLITQSGVYSWKATANVEKFPMETEQNGEKIISTDVQKGMVRVLPSCRQLVHPLPSEKQITSGYPCNDTQAGQQPAHFSETSQHALGSSEVPSVSRMATETFADSQRLKRQSSADRAASSSSLERKTHFSRRSYSSPSRPSTPPSPKTTRPHQTQPPPSPIKTFPSRTPHLGYTGYTSGLRAPVKTTINTTIQKPLPKQSSVETSPPNKCLPKPKSVRPKIITYIRKSPQVKPQPPEGTYEASSLPTRPSTQSSTQSKPAIGDHGDAGVLSASNLLYDKYRQEMQKVRFFSPGLMVSGIKPPNSTMSHKMAGRADSFYGSLNKPLSAAAGRAPVGFGTSVSKAEDTCGPPIGIQDTGSLPRPSRGLRPQLGIGAVNRTPSVSAKNRMILTSHQQTKSPLTFSQPMQAVNPTTQPPQETHDENKPVVAVLAAKSQLPKPAQSGLRPPGYSRLPPARLAAFGFVRSSSVSSVSSNHSTDSTRSDPSRPTYRPNSVPDEPPLHRVTTSPPGDGSRAPCRSTPQPPNTPVPTRRSFLPPPRSSPVASRKEFQKISDGTRSNLSSPKRLAVVSPKPQSPVLQRTQRTTVVVRGSSMQVFPHTSSPGLEKKKEEEQKKENVRMEPERHEEMQLLQTRCEKQARKLQALQAELKKNSRGLEVFTICTQHFSLKSESAERKRRELSEELRRIQHEVAFNAARWERLQQEKSELEECFEKELQELQVQQESELLTLEEKLRLRHASDRDHLRAEHQSALEELHTQHQEQIEELTASHKSALEDLKTMHNITMATLLEEHARTMRDLRKAHEQQKACLEEDFEKLRLSLQDQVDTLTFQNHTLKDKAMRFEEALRKSTDEQIVDALAPYQHIEEDLKSLKDVLEMKNQQIHDQEKKICHLEKVAQKNLFLEERVQVLQQQNEDLMARIDRHLTVSRQLSEENANLQEYVEKESTEKKRLSRNNEELLWLLQTSPHLSPSSSPIHRGFFPGPDIPPYPYSPGPGTPTHSPGTCTPTHRVASSTPGTPTLRGSPAARSSPARIPNANTLPR</sequence>
<evidence type="ECO:0000256" key="2">
    <source>
        <dbReference type="SAM" id="Coils"/>
    </source>
</evidence>
<feature type="coiled-coil region" evidence="2">
    <location>
        <begin position="873"/>
        <end position="1066"/>
    </location>
</feature>
<keyword evidence="5" id="KW-1185">Reference proteome</keyword>
<dbReference type="InterPro" id="IPR051293">
    <property type="entry name" value="MTUS1/CCDC69"/>
</dbReference>
<feature type="compositionally biased region" description="Polar residues" evidence="3">
    <location>
        <begin position="650"/>
        <end position="664"/>
    </location>
</feature>
<feature type="region of interest" description="Disordered" evidence="3">
    <location>
        <begin position="189"/>
        <end position="214"/>
    </location>
</feature>
<feature type="compositionally biased region" description="Polar residues" evidence="3">
    <location>
        <begin position="799"/>
        <end position="808"/>
    </location>
</feature>
<feature type="compositionally biased region" description="Polar residues" evidence="3">
    <location>
        <begin position="434"/>
        <end position="455"/>
    </location>
</feature>
<dbReference type="PANTHER" id="PTHR24200:SF15">
    <property type="entry name" value="MICROTUBULE-ASSOCIATED TUMOR SUPPRESSOR CANDIDATE 2-LIKE ISOFORM X1"/>
    <property type="match status" value="1"/>
</dbReference>
<protein>
    <recommendedName>
        <fullName evidence="6">Microtubule associated tumor suppressor candidate 2</fullName>
    </recommendedName>
</protein>
<feature type="compositionally biased region" description="Low complexity" evidence="3">
    <location>
        <begin position="1242"/>
        <end position="1254"/>
    </location>
</feature>
<evidence type="ECO:0000313" key="5">
    <source>
        <dbReference type="Proteomes" id="UP000316079"/>
    </source>
</evidence>
<feature type="region of interest" description="Disordered" evidence="3">
    <location>
        <begin position="309"/>
        <end position="513"/>
    </location>
</feature>
<feature type="region of interest" description="Disordered" evidence="3">
    <location>
        <begin position="1212"/>
        <end position="1287"/>
    </location>
</feature>
<feature type="region of interest" description="Disordered" evidence="3">
    <location>
        <begin position="841"/>
        <end position="869"/>
    </location>
</feature>
<feature type="compositionally biased region" description="Low complexity" evidence="3">
    <location>
        <begin position="713"/>
        <end position="724"/>
    </location>
</feature>
<evidence type="ECO:0008006" key="6">
    <source>
        <dbReference type="Google" id="ProtNLM"/>
    </source>
</evidence>
<feature type="compositionally biased region" description="Basic and acidic residues" evidence="3">
    <location>
        <begin position="110"/>
        <end position="133"/>
    </location>
</feature>
<keyword evidence="1 2" id="KW-0175">Coiled coil</keyword>
<feature type="compositionally biased region" description="Basic and acidic residues" evidence="3">
    <location>
        <begin position="850"/>
        <end position="869"/>
    </location>
</feature>
<evidence type="ECO:0000313" key="4">
    <source>
        <dbReference type="EMBL" id="TRY83168.1"/>
    </source>
</evidence>
<feature type="coiled-coil region" evidence="2">
    <location>
        <begin position="1107"/>
        <end position="1200"/>
    </location>
</feature>
<feature type="compositionally biased region" description="Low complexity" evidence="3">
    <location>
        <begin position="1212"/>
        <end position="1228"/>
    </location>
</feature>
<dbReference type="GO" id="GO:0008017">
    <property type="term" value="F:microtubule binding"/>
    <property type="evidence" value="ECO:0007669"/>
    <property type="project" value="TreeGrafter"/>
</dbReference>
<dbReference type="GO" id="GO:0005737">
    <property type="term" value="C:cytoplasm"/>
    <property type="evidence" value="ECO:0007669"/>
    <property type="project" value="TreeGrafter"/>
</dbReference>
<feature type="compositionally biased region" description="Polar residues" evidence="3">
    <location>
        <begin position="327"/>
        <end position="352"/>
    </location>
</feature>
<comment type="caution">
    <text evidence="4">The sequence shown here is derived from an EMBL/GenBank/DDBJ whole genome shotgun (WGS) entry which is preliminary data.</text>
</comment>
<accession>A0A553PZR1</accession>
<dbReference type="PANTHER" id="PTHR24200">
    <property type="entry name" value="TOUCAN, ISOFORM A"/>
    <property type="match status" value="1"/>
</dbReference>
<feature type="region of interest" description="Disordered" evidence="3">
    <location>
        <begin position="98"/>
        <end position="166"/>
    </location>
</feature>
<evidence type="ECO:0000256" key="3">
    <source>
        <dbReference type="SAM" id="MobiDB-lite"/>
    </source>
</evidence>
<feature type="region of interest" description="Disordered" evidence="3">
    <location>
        <begin position="600"/>
        <end position="619"/>
    </location>
</feature>
<dbReference type="GO" id="GO:0005634">
    <property type="term" value="C:nucleus"/>
    <property type="evidence" value="ECO:0007669"/>
    <property type="project" value="TreeGrafter"/>
</dbReference>
<name>A0A553PZR1_9TELE</name>
<evidence type="ECO:0000256" key="1">
    <source>
        <dbReference type="ARBA" id="ARBA00023054"/>
    </source>
</evidence>
<feature type="compositionally biased region" description="Polar residues" evidence="3">
    <location>
        <begin position="190"/>
        <end position="214"/>
    </location>
</feature>
<dbReference type="OrthoDB" id="10038993at2759"/>